<evidence type="ECO:0000313" key="4">
    <source>
        <dbReference type="EMBL" id="VEU63176.1"/>
    </source>
</evidence>
<evidence type="ECO:0000259" key="3">
    <source>
        <dbReference type="Pfam" id="PF07198"/>
    </source>
</evidence>
<dbReference type="AlphaFoldDB" id="A0A449ADY8"/>
<dbReference type="PROSITE" id="PS51257">
    <property type="entry name" value="PROKAR_LIPOPROTEIN"/>
    <property type="match status" value="1"/>
</dbReference>
<dbReference type="Proteomes" id="UP000289952">
    <property type="component" value="Chromosome"/>
</dbReference>
<dbReference type="InterPro" id="IPR009849">
    <property type="entry name" value="DUF1410"/>
</dbReference>
<proteinExistence type="predicted"/>
<feature type="compositionally biased region" description="Polar residues" evidence="1">
    <location>
        <begin position="232"/>
        <end position="242"/>
    </location>
</feature>
<dbReference type="RefSeq" id="WP_129621380.1">
    <property type="nucleotide sequence ID" value="NZ_LR214972.1"/>
</dbReference>
<protein>
    <recommendedName>
        <fullName evidence="3">DUF1410 domain-containing protein</fullName>
    </recommendedName>
</protein>
<keyword evidence="2" id="KW-0732">Signal</keyword>
<evidence type="ECO:0000256" key="1">
    <source>
        <dbReference type="SAM" id="MobiDB-lite"/>
    </source>
</evidence>
<feature type="domain" description="DUF1410" evidence="3">
    <location>
        <begin position="350"/>
        <end position="424"/>
    </location>
</feature>
<feature type="signal peptide" evidence="2">
    <location>
        <begin position="1"/>
        <end position="23"/>
    </location>
</feature>
<reference evidence="4 5" key="1">
    <citation type="submission" date="2019-01" db="EMBL/GenBank/DDBJ databases">
        <authorList>
            <consortium name="Pathogen Informatics"/>
        </authorList>
    </citation>
    <scope>NUCLEOTIDE SEQUENCE [LARGE SCALE GENOMIC DNA]</scope>
    <source>
        <strain evidence="4 5">NCTC10118</strain>
    </source>
</reference>
<dbReference type="OrthoDB" id="393457at2"/>
<feature type="compositionally biased region" description="Polar residues" evidence="1">
    <location>
        <begin position="209"/>
        <end position="224"/>
    </location>
</feature>
<sequence>MKKKIILTLILSSLAVSSFVALSCTQTKEPKTKHKLNNLTIIDTTQTSVKLIVTIANLKLTDNLQIKLNDQKYSFLVSNLTKIANNNQYEITINNLTKNTEYKIKEIEINDEDLDINFEIKFKTKEDSKPNNPLEQDLNQGAANEYKQTYLEILSKNEDNVQITDQEKINSALNAYNNLSETIKSILTNEKTLLDKLAAKIASLKENDQTTTNPIQPPKSQNPKTEPKTQDSQKQQTSENTDNTIIERVTQTFASVLVTLDNQETSSNYKLLVAGPNNQQLEYTTTSVDGNILTFKLDNLSAGSTYTVNKVIDTTLSTKEYLINKEFKTKNQEQFTLKNIKLKEVLDSQVKVQVSFTTSVLEDENNQNYELSFGSAYDEQSKETVVTTNKLLTTNNENYLEFTLSNLQFSTIYQLKKLYINNKEFALDSSLKSGDNWKQGDQKLSFETATYSKQITYDSISTRFASESTDSGTSDKIYLSLEGIKNAFDVNEEYILEITFKEKGSSKIFKSNINISKQKYGDYKNFEFLLLDIDNYADWECFNVLPKNKDIEIVEIKIDTKQFYEESSEDTSQLRVSIKPSNGSVSEFNTNLNYNNYDQVALAYDKNTKNLAASLNITMTDNTTPNNVKFVLSSDYGAKWTLPATKNAGKWTANIPDLAFDGKIFLSKVRVDNKDIRAKSSSVGNTEVSNQTSKTKPTISNISASNINQTNYKSTITVNLGENFNYTNLSNNKPILVYYEEGNEANNFELEIAPNQTNNSLTFETYLKPEVNYKVKYLFFNNQYLKTDLTFKRNKFLLDNTYHDNNGLKLKDDIKTKWTNLNTNLKLAQKWWASGVKTKITDKTSLLALLDPFNLTFDDEVNFIIDTTFNSYNDPNGQLSLKIKWSYKNEESEFKTFNITGLFSKNDFAPNHSNDYLDSLIRVSEAGLSKSTTDFDKTFGTQYEDNNDLSYSFGNKTKWIDLKDNKLSQFIQISERFKNYDQSQFMLYFTKFNDVKDVYQPHKTSPYAMYGFLNYRINAWFESYNPANKQDKPEIKYSRFSEPALISGFNNYSQNQVNDYLTNIESQMIQYSKTNWEEFNKTFGFNDSYKSLTLEQIKQNIEAKSKNDEKWAELLKYTSLERLITRITYFVKNSYNPVVTNELHAFNILSLETIKLGDNNYLRVNFTINALLLNDKSNDNILNAKILTLDLLKNN</sequence>
<evidence type="ECO:0000256" key="2">
    <source>
        <dbReference type="SAM" id="SignalP"/>
    </source>
</evidence>
<organism evidence="4 5">
    <name type="scientific">Mycoplasmopsis bovirhinis</name>
    <dbReference type="NCBI Taxonomy" id="29553"/>
    <lineage>
        <taxon>Bacteria</taxon>
        <taxon>Bacillati</taxon>
        <taxon>Mycoplasmatota</taxon>
        <taxon>Mycoplasmoidales</taxon>
        <taxon>Metamycoplasmataceae</taxon>
        <taxon>Mycoplasmopsis</taxon>
    </lineage>
</organism>
<accession>A0A449ADY8</accession>
<name>A0A449ADY8_9BACT</name>
<dbReference type="EMBL" id="LR214972">
    <property type="protein sequence ID" value="VEU63176.1"/>
    <property type="molecule type" value="Genomic_DNA"/>
</dbReference>
<evidence type="ECO:0000313" key="5">
    <source>
        <dbReference type="Proteomes" id="UP000289952"/>
    </source>
</evidence>
<dbReference type="Pfam" id="PF07198">
    <property type="entry name" value="DUF1410"/>
    <property type="match status" value="1"/>
</dbReference>
<gene>
    <name evidence="4" type="ORF">NCTC10118_00334</name>
</gene>
<keyword evidence="5" id="KW-1185">Reference proteome</keyword>
<feature type="region of interest" description="Disordered" evidence="1">
    <location>
        <begin position="205"/>
        <end position="242"/>
    </location>
</feature>
<feature type="chain" id="PRO_5019563902" description="DUF1410 domain-containing protein" evidence="2">
    <location>
        <begin position="24"/>
        <end position="1195"/>
    </location>
</feature>